<feature type="domain" description="Heme-binding protein Shr-like Hb-interacting" evidence="1">
    <location>
        <begin position="9"/>
        <end position="80"/>
    </location>
</feature>
<organism evidence="2 3">
    <name type="scientific">Alkalicoccus urumqiensis</name>
    <name type="common">Bacillus urumqiensis</name>
    <dbReference type="NCBI Taxonomy" id="1548213"/>
    <lineage>
        <taxon>Bacteria</taxon>
        <taxon>Bacillati</taxon>
        <taxon>Bacillota</taxon>
        <taxon>Bacilli</taxon>
        <taxon>Bacillales</taxon>
        <taxon>Bacillaceae</taxon>
        <taxon>Alkalicoccus</taxon>
    </lineage>
</organism>
<dbReference type="AlphaFoldDB" id="A0A2P6MHR9"/>
<dbReference type="Proteomes" id="UP000243650">
    <property type="component" value="Unassembled WGS sequence"/>
</dbReference>
<evidence type="ECO:0000259" key="1">
    <source>
        <dbReference type="Pfam" id="PF07550"/>
    </source>
</evidence>
<dbReference type="RefSeq" id="WP_105958899.1">
    <property type="nucleotide sequence ID" value="NZ_PVNS01000006.1"/>
</dbReference>
<dbReference type="InterPro" id="IPR011432">
    <property type="entry name" value="Shr-like_HID"/>
</dbReference>
<reference evidence="2 3" key="1">
    <citation type="submission" date="2018-03" db="EMBL/GenBank/DDBJ databases">
        <title>Bacillus urumqiensis sp. nov., a moderately haloalkaliphilic bacterium isolated from a salt lake.</title>
        <authorList>
            <person name="Zhao B."/>
            <person name="Liao Z."/>
        </authorList>
    </citation>
    <scope>NUCLEOTIDE SEQUENCE [LARGE SCALE GENOMIC DNA]</scope>
    <source>
        <strain evidence="2 3">BZ-SZ-XJ18</strain>
    </source>
</reference>
<evidence type="ECO:0000313" key="2">
    <source>
        <dbReference type="EMBL" id="PRO65803.1"/>
    </source>
</evidence>
<protein>
    <recommendedName>
        <fullName evidence="1">Heme-binding protein Shr-like Hb-interacting domain-containing protein</fullName>
    </recommendedName>
</protein>
<sequence>MVNDDPVDDTQDETILLFPEDEAWRTNVNQVRSGATVVPESGWDTGTPGEITLSYVFPEGTTIVYTIVSTGYPDKEVTVTY</sequence>
<evidence type="ECO:0000313" key="3">
    <source>
        <dbReference type="Proteomes" id="UP000243650"/>
    </source>
</evidence>
<comment type="caution">
    <text evidence="2">The sequence shown here is derived from an EMBL/GenBank/DDBJ whole genome shotgun (WGS) entry which is preliminary data.</text>
</comment>
<keyword evidence="3" id="KW-1185">Reference proteome</keyword>
<accession>A0A2P6MHR9</accession>
<proteinExistence type="predicted"/>
<dbReference type="Pfam" id="PF07550">
    <property type="entry name" value="Shr-like_HID"/>
    <property type="match status" value="1"/>
</dbReference>
<gene>
    <name evidence="2" type="ORF">C6I21_07855</name>
</gene>
<dbReference type="EMBL" id="PVNS01000006">
    <property type="protein sequence ID" value="PRO65803.1"/>
    <property type="molecule type" value="Genomic_DNA"/>
</dbReference>
<name>A0A2P6MHR9_ALKUR</name>